<organism evidence="3 4">
    <name type="scientific">Pseudomonas avellanae</name>
    <dbReference type="NCBI Taxonomy" id="46257"/>
    <lineage>
        <taxon>Bacteria</taxon>
        <taxon>Pseudomonadati</taxon>
        <taxon>Pseudomonadota</taxon>
        <taxon>Gammaproteobacteria</taxon>
        <taxon>Pseudomonadales</taxon>
        <taxon>Pseudomonadaceae</taxon>
        <taxon>Pseudomonas</taxon>
    </lineage>
</organism>
<comment type="caution">
    <text evidence="3">The sequence shown here is derived from an EMBL/GenBank/DDBJ whole genome shotgun (WGS) entry which is preliminary data.</text>
</comment>
<gene>
    <name evidence="3" type="ORF">ALP32_02914</name>
</gene>
<dbReference type="GO" id="GO:0009307">
    <property type="term" value="P:DNA restriction-modification system"/>
    <property type="evidence" value="ECO:0007669"/>
    <property type="project" value="UniProtKB-KW"/>
</dbReference>
<dbReference type="Gene3D" id="3.40.50.300">
    <property type="entry name" value="P-loop containing nucleotide triphosphate hydrolases"/>
    <property type="match status" value="2"/>
</dbReference>
<evidence type="ECO:0000313" key="4">
    <source>
        <dbReference type="Proteomes" id="UP000281514"/>
    </source>
</evidence>
<dbReference type="InterPro" id="IPR051268">
    <property type="entry name" value="Type-I_R_enzyme_R_subunit"/>
</dbReference>
<protein>
    <submittedName>
        <fullName evidence="3">HsdR family type I site-specific deoxyribonuclease</fullName>
    </submittedName>
</protein>
<dbReference type="InterPro" id="IPR027417">
    <property type="entry name" value="P-loop_NTPase"/>
</dbReference>
<dbReference type="AlphaFoldDB" id="A0A3M5TC29"/>
<evidence type="ECO:0000256" key="1">
    <source>
        <dbReference type="ARBA" id="ARBA00022747"/>
    </source>
</evidence>
<name>A0A3M5TC29_9PSED</name>
<accession>A0A3M5TC29</accession>
<dbReference type="InterPro" id="IPR040980">
    <property type="entry name" value="SWI2_SNF2"/>
</dbReference>
<dbReference type="EMBL" id="RBTX01000413">
    <property type="protein sequence ID" value="RMU31130.1"/>
    <property type="molecule type" value="Genomic_DNA"/>
</dbReference>
<dbReference type="PANTHER" id="PTHR30195:SF15">
    <property type="entry name" value="TYPE I RESTRICTION ENZYME HINDI ENDONUCLEASE SUBUNIT"/>
    <property type="match status" value="1"/>
</dbReference>
<evidence type="ECO:0000259" key="2">
    <source>
        <dbReference type="Pfam" id="PF18766"/>
    </source>
</evidence>
<evidence type="ECO:0000313" key="3">
    <source>
        <dbReference type="EMBL" id="RMU31130.1"/>
    </source>
</evidence>
<dbReference type="SUPFAM" id="SSF52540">
    <property type="entry name" value="P-loop containing nucleoside triphosphate hydrolases"/>
    <property type="match status" value="1"/>
</dbReference>
<keyword evidence="1" id="KW-0680">Restriction system</keyword>
<feature type="domain" description="SWI2/SNF2 ATPase" evidence="2">
    <location>
        <begin position="31"/>
        <end position="127"/>
    </location>
</feature>
<proteinExistence type="predicted"/>
<sequence>VPAKGLCVAACNQKQPCSQSAPFSAQINCAAVDEAHRSQYDFLAAFMRASLPNAKFIAFTGTPLLQEDKHTLGEFGGGEYIDEYRLHEAVADGATLPIKYQDAWVALSANADLDAAFKKQFADQSEVRQHELKRELLRRWRQAGDRMEQVAEHLVEHFLSSVKACCR</sequence>
<dbReference type="Pfam" id="PF18766">
    <property type="entry name" value="SWI2_SNF2"/>
    <property type="match status" value="1"/>
</dbReference>
<dbReference type="PANTHER" id="PTHR30195">
    <property type="entry name" value="TYPE I SITE-SPECIFIC DEOXYRIBONUCLEASE PROTEIN SUBUNIT M AND R"/>
    <property type="match status" value="1"/>
</dbReference>
<feature type="non-terminal residue" evidence="3">
    <location>
        <position position="1"/>
    </location>
</feature>
<dbReference type="Proteomes" id="UP000281514">
    <property type="component" value="Unassembled WGS sequence"/>
</dbReference>
<reference evidence="3 4" key="1">
    <citation type="submission" date="2018-08" db="EMBL/GenBank/DDBJ databases">
        <title>Recombination of ecologically and evolutionarily significant loci maintains genetic cohesion in the Pseudomonas syringae species complex.</title>
        <authorList>
            <person name="Dillon M."/>
            <person name="Thakur S."/>
            <person name="Almeida R.N.D."/>
            <person name="Weir B.S."/>
            <person name="Guttman D.S."/>
        </authorList>
    </citation>
    <scope>NUCLEOTIDE SEQUENCE [LARGE SCALE GENOMIC DNA]</scope>
    <source>
        <strain evidence="3 4">ICMP 9749</strain>
    </source>
</reference>